<dbReference type="InterPro" id="IPR002410">
    <property type="entry name" value="Peptidase_S33"/>
</dbReference>
<dbReference type="PANTHER" id="PTHR43248">
    <property type="entry name" value="2-SUCCINYL-6-HYDROXY-2,4-CYCLOHEXADIENE-1-CARBOXYLATE SYNTHASE"/>
    <property type="match status" value="1"/>
</dbReference>
<reference evidence="4 5" key="2">
    <citation type="journal article" date="2014" name="J. Gen. Appl. Microbiol.">
        <title>The early diverging ascomycetous budding yeast Saitoella complicata has three histone deacetylases belonging to the Clr6, Hos2, and Rpd3 lineages.</title>
        <authorList>
            <person name="Nishida H."/>
            <person name="Matsumoto T."/>
            <person name="Kondo S."/>
            <person name="Hamamoto M."/>
            <person name="Yoshikawa H."/>
        </authorList>
    </citation>
    <scope>NUCLEOTIDE SEQUENCE [LARGE SCALE GENOMIC DNA]</scope>
    <source>
        <strain evidence="4 5">NRRL Y-17804</strain>
    </source>
</reference>
<evidence type="ECO:0000313" key="5">
    <source>
        <dbReference type="Proteomes" id="UP000033140"/>
    </source>
</evidence>
<dbReference type="InterPro" id="IPR051601">
    <property type="entry name" value="Serine_prot/Carboxylest_S33"/>
</dbReference>
<dbReference type="GO" id="GO:0006508">
    <property type="term" value="P:proteolysis"/>
    <property type="evidence" value="ECO:0007669"/>
    <property type="project" value="InterPro"/>
</dbReference>
<comment type="similarity">
    <text evidence="1">Belongs to the peptidase S33 family.</text>
</comment>
<dbReference type="EMBL" id="BACD03000037">
    <property type="protein sequence ID" value="GAO50827.1"/>
    <property type="molecule type" value="Genomic_DNA"/>
</dbReference>
<dbReference type="Proteomes" id="UP000033140">
    <property type="component" value="Unassembled WGS sequence"/>
</dbReference>
<evidence type="ECO:0000256" key="1">
    <source>
        <dbReference type="ARBA" id="ARBA00010088"/>
    </source>
</evidence>
<dbReference type="Gene3D" id="3.40.50.1820">
    <property type="entry name" value="alpha/beta hydrolase"/>
    <property type="match status" value="1"/>
</dbReference>
<sequence>MLSGVLDEYGNPTRVSSLFASIDGVYGIGIGTYAQLYPGIQATAYTPVQGREGPFMPRTVLSTSAGTSQTMPAPEAQLSVVQGTTPDTSNTVARPECYNIPSIQIKELFFELPLDYGHPERETIRVFARHCISLDRLKDAEALPYIVYLQGGPGFECAQPSNTGVTKVLLKDYQILYLDQRGTGLSTPISAGTLEKRGSDEAKAEYLKHFRADNIVRDCERIREKLLGEHAEARWSILGQSFGGFCCLTYLSQSPHGLRECFITGGLAPILEVTPDNVYKSLYKKLQHRNDMYYEKYPMDVARVRSIVKYLGNKGVRLPNDGQLTARRFLQLGLEFGLHGGFDKIHDLVFRAANDLQTFRCFTYRTLADIQNMQSFDTNPLYAILHEVIYCQAAAPSWSAERTLSLYPIFQWGQQIEEGDDARIYFTGEMIFRWMFEDYAELKPLAKVADMLAEYDQWPRLYDPERLAKNTVPVVAVSYVDDMYVDLQSSIDTAGRIGNCKQWQTNRYLHNGIRHAPDDVLPYLFSLARGDVDI</sequence>
<evidence type="ECO:0000259" key="3">
    <source>
        <dbReference type="Pfam" id="PF00561"/>
    </source>
</evidence>
<comment type="caution">
    <text evidence="4">The sequence shown here is derived from an EMBL/GenBank/DDBJ whole genome shotgun (WGS) entry which is preliminary data.</text>
</comment>
<feature type="domain" description="AB hydrolase-1" evidence="3">
    <location>
        <begin position="146"/>
        <end position="286"/>
    </location>
</feature>
<dbReference type="OMA" id="TNEYEHN"/>
<keyword evidence="5" id="KW-1185">Reference proteome</keyword>
<dbReference type="InterPro" id="IPR029058">
    <property type="entry name" value="AB_hydrolase_fold"/>
</dbReference>
<keyword evidence="2" id="KW-0378">Hydrolase</keyword>
<reference evidence="4 5" key="1">
    <citation type="journal article" date="2011" name="J. Gen. Appl. Microbiol.">
        <title>Draft genome sequencing of the enigmatic yeast Saitoella complicata.</title>
        <authorList>
            <person name="Nishida H."/>
            <person name="Hamamoto M."/>
            <person name="Sugiyama J."/>
        </authorList>
    </citation>
    <scope>NUCLEOTIDE SEQUENCE [LARGE SCALE GENOMIC DNA]</scope>
    <source>
        <strain evidence="4 5">NRRL Y-17804</strain>
    </source>
</reference>
<reference evidence="4 5" key="3">
    <citation type="journal article" date="2015" name="Genome Announc.">
        <title>Draft Genome Sequence of the Archiascomycetous Yeast Saitoella complicata.</title>
        <authorList>
            <person name="Yamauchi K."/>
            <person name="Kondo S."/>
            <person name="Hamamoto M."/>
            <person name="Takahashi Y."/>
            <person name="Ogura Y."/>
            <person name="Hayashi T."/>
            <person name="Nishida H."/>
        </authorList>
    </citation>
    <scope>NUCLEOTIDE SEQUENCE [LARGE SCALE GENOMIC DNA]</scope>
    <source>
        <strain evidence="4 5">NRRL Y-17804</strain>
    </source>
</reference>
<dbReference type="PANTHER" id="PTHR43248:SF2">
    <property type="entry name" value="PROLYL AMINOPEPTIDASE"/>
    <property type="match status" value="1"/>
</dbReference>
<organism evidence="4 5">
    <name type="scientific">Saitoella complicata (strain BCRC 22490 / CBS 7301 / JCM 7358 / NBRC 10748 / NRRL Y-17804)</name>
    <dbReference type="NCBI Taxonomy" id="698492"/>
    <lineage>
        <taxon>Eukaryota</taxon>
        <taxon>Fungi</taxon>
        <taxon>Dikarya</taxon>
        <taxon>Ascomycota</taxon>
        <taxon>Taphrinomycotina</taxon>
        <taxon>Taphrinomycotina incertae sedis</taxon>
        <taxon>Saitoella</taxon>
    </lineage>
</organism>
<protein>
    <recommendedName>
        <fullName evidence="3">AB hydrolase-1 domain-containing protein</fullName>
    </recommendedName>
</protein>
<name>A0A0E9NLR8_SAICN</name>
<dbReference type="SUPFAM" id="SSF53474">
    <property type="entry name" value="alpha/beta-Hydrolases"/>
    <property type="match status" value="1"/>
</dbReference>
<dbReference type="GO" id="GO:0008233">
    <property type="term" value="F:peptidase activity"/>
    <property type="evidence" value="ECO:0007669"/>
    <property type="project" value="InterPro"/>
</dbReference>
<evidence type="ECO:0000256" key="2">
    <source>
        <dbReference type="ARBA" id="ARBA00022801"/>
    </source>
</evidence>
<accession>A0A0E9NLR8</accession>
<proteinExistence type="inferred from homology"/>
<dbReference type="Pfam" id="PF00561">
    <property type="entry name" value="Abhydrolase_1"/>
    <property type="match status" value="1"/>
</dbReference>
<gene>
    <name evidence="4" type="ORF">G7K_4948-t1</name>
</gene>
<dbReference type="PRINTS" id="PR00793">
    <property type="entry name" value="PROAMNOPTASE"/>
</dbReference>
<evidence type="ECO:0000313" key="4">
    <source>
        <dbReference type="EMBL" id="GAO50827.1"/>
    </source>
</evidence>
<dbReference type="InterPro" id="IPR000073">
    <property type="entry name" value="AB_hydrolase_1"/>
</dbReference>
<dbReference type="AlphaFoldDB" id="A0A0E9NLR8"/>
<dbReference type="STRING" id="698492.A0A0E9NLR8"/>